<comment type="catalytic activity">
    <reaction evidence="8">
        <text>L-tyrosyl-[protein] + ATP = O-phospho-L-tyrosyl-[protein] + ADP + H(+)</text>
        <dbReference type="Rhea" id="RHEA:10596"/>
        <dbReference type="Rhea" id="RHEA-COMP:10136"/>
        <dbReference type="Rhea" id="RHEA-COMP:20101"/>
        <dbReference type="ChEBI" id="CHEBI:15378"/>
        <dbReference type="ChEBI" id="CHEBI:30616"/>
        <dbReference type="ChEBI" id="CHEBI:46858"/>
        <dbReference type="ChEBI" id="CHEBI:61978"/>
        <dbReference type="ChEBI" id="CHEBI:456216"/>
        <dbReference type="EC" id="2.7.10.2"/>
    </reaction>
</comment>
<keyword evidence="3 11" id="KW-0808">Transferase</keyword>
<keyword evidence="4" id="KW-0547">Nucleotide-binding</keyword>
<evidence type="ECO:0000256" key="5">
    <source>
        <dbReference type="ARBA" id="ARBA00022777"/>
    </source>
</evidence>
<dbReference type="NCBIfam" id="TIGR03018">
    <property type="entry name" value="pepcterm_TyrKin"/>
    <property type="match status" value="1"/>
</dbReference>
<dbReference type="Pfam" id="PF13614">
    <property type="entry name" value="AAA_31"/>
    <property type="match status" value="1"/>
</dbReference>
<dbReference type="PANTHER" id="PTHR32309">
    <property type="entry name" value="TYROSINE-PROTEIN KINASE"/>
    <property type="match status" value="1"/>
</dbReference>
<evidence type="ECO:0000256" key="4">
    <source>
        <dbReference type="ARBA" id="ARBA00022741"/>
    </source>
</evidence>
<sequence>MNEEKRQPDLIGRAAARLSGTGDRKVGLMEKAAQRLAEQGKAATPSAPPPAGGNGHAAASAPERAPAPEQRLSQSGARPSAEARKFRPREGDAGTGKPSIGAEAVRPTKQDVPPVEAATPAPAAKAAADAKPADGAGNARKTMKFATLDLVNMQLKGMVTPTGDRMRIIEEYRIIKRPLLKDFVSGERRIRNGNLIMVTSVRPKEGKTFTAVNLAMSIASERDLNVLLVDADIHRRNDNGSAMALLDVQDELGLCDVLADPQIDLADVLIRTNIPNLSLLPAGSSTHTNPTELFSSNRMGALIADMSKRYSDRIIIFDAPPVLASSEPSVLAEHVGQVLFVVEAEKTNQSAISQALMLIKACPNISLMLNKARYDMGGESFGSYAGYYQST</sequence>
<evidence type="ECO:0000256" key="9">
    <source>
        <dbReference type="SAM" id="MobiDB-lite"/>
    </source>
</evidence>
<evidence type="ECO:0000256" key="8">
    <source>
        <dbReference type="ARBA" id="ARBA00051245"/>
    </source>
</evidence>
<keyword evidence="5 11" id="KW-0418">Kinase</keyword>
<evidence type="ECO:0000256" key="6">
    <source>
        <dbReference type="ARBA" id="ARBA00022840"/>
    </source>
</evidence>
<dbReference type="EMBL" id="FWFR01000003">
    <property type="protein sequence ID" value="SLN69110.1"/>
    <property type="molecule type" value="Genomic_DNA"/>
</dbReference>
<dbReference type="GO" id="GO:0004713">
    <property type="term" value="F:protein tyrosine kinase activity"/>
    <property type="evidence" value="ECO:0007669"/>
    <property type="project" value="TreeGrafter"/>
</dbReference>
<feature type="region of interest" description="Disordered" evidence="9">
    <location>
        <begin position="1"/>
        <end position="137"/>
    </location>
</feature>
<dbReference type="GO" id="GO:0005886">
    <property type="term" value="C:plasma membrane"/>
    <property type="evidence" value="ECO:0007669"/>
    <property type="project" value="TreeGrafter"/>
</dbReference>
<name>A0A1Y5TPQ7_9PROT</name>
<evidence type="ECO:0000256" key="2">
    <source>
        <dbReference type="ARBA" id="ARBA00011903"/>
    </source>
</evidence>
<evidence type="ECO:0000313" key="12">
    <source>
        <dbReference type="Proteomes" id="UP000193200"/>
    </source>
</evidence>
<dbReference type="AlphaFoldDB" id="A0A1Y5TPQ7"/>
<comment type="similarity">
    <text evidence="1">Belongs to the CpsD/CapB family.</text>
</comment>
<dbReference type="InterPro" id="IPR025669">
    <property type="entry name" value="AAA_dom"/>
</dbReference>
<proteinExistence type="inferred from homology"/>
<organism evidence="11 12">
    <name type="scientific">Oceanibacterium hippocampi</name>
    <dbReference type="NCBI Taxonomy" id="745714"/>
    <lineage>
        <taxon>Bacteria</taxon>
        <taxon>Pseudomonadati</taxon>
        <taxon>Pseudomonadota</taxon>
        <taxon>Alphaproteobacteria</taxon>
        <taxon>Sneathiellales</taxon>
        <taxon>Sneathiellaceae</taxon>
        <taxon>Oceanibacterium</taxon>
    </lineage>
</organism>
<keyword evidence="6" id="KW-0067">ATP-binding</keyword>
<keyword evidence="12" id="KW-1185">Reference proteome</keyword>
<accession>A0A1Y5TPQ7</accession>
<feature type="compositionally biased region" description="Low complexity" evidence="9">
    <location>
        <begin position="117"/>
        <end position="137"/>
    </location>
</feature>
<dbReference type="RefSeq" id="WP_085884529.1">
    <property type="nucleotide sequence ID" value="NZ_FWFR01000003.1"/>
</dbReference>
<dbReference type="CDD" id="cd05387">
    <property type="entry name" value="BY-kinase"/>
    <property type="match status" value="1"/>
</dbReference>
<feature type="compositionally biased region" description="Low complexity" evidence="9">
    <location>
        <begin position="56"/>
        <end position="69"/>
    </location>
</feature>
<dbReference type="InterPro" id="IPR050445">
    <property type="entry name" value="Bact_polysacc_biosynth/exp"/>
</dbReference>
<dbReference type="EC" id="2.7.10.2" evidence="2"/>
<dbReference type="OrthoDB" id="9775724at2"/>
<dbReference type="PANTHER" id="PTHR32309:SF13">
    <property type="entry name" value="FERRIC ENTEROBACTIN TRANSPORT PROTEIN FEPE"/>
    <property type="match status" value="1"/>
</dbReference>
<evidence type="ECO:0000256" key="7">
    <source>
        <dbReference type="ARBA" id="ARBA00023137"/>
    </source>
</evidence>
<dbReference type="InParanoid" id="A0A1Y5TPQ7"/>
<evidence type="ECO:0000256" key="3">
    <source>
        <dbReference type="ARBA" id="ARBA00022679"/>
    </source>
</evidence>
<feature type="domain" description="AAA" evidence="10">
    <location>
        <begin position="206"/>
        <end position="360"/>
    </location>
</feature>
<dbReference type="Gene3D" id="3.40.50.300">
    <property type="entry name" value="P-loop containing nucleotide triphosphate hydrolases"/>
    <property type="match status" value="1"/>
</dbReference>
<gene>
    <name evidence="11" type="primary">ptk</name>
    <name evidence="11" type="ORF">OCH7691_03157</name>
</gene>
<dbReference type="SUPFAM" id="SSF52540">
    <property type="entry name" value="P-loop containing nucleoside triphosphate hydrolases"/>
    <property type="match status" value="1"/>
</dbReference>
<feature type="compositionally biased region" description="Basic and acidic residues" evidence="9">
    <location>
        <begin position="81"/>
        <end position="92"/>
    </location>
</feature>
<protein>
    <recommendedName>
        <fullName evidence="2">non-specific protein-tyrosine kinase</fullName>
        <ecNumber evidence="2">2.7.10.2</ecNumber>
    </recommendedName>
</protein>
<evidence type="ECO:0000313" key="11">
    <source>
        <dbReference type="EMBL" id="SLN69110.1"/>
    </source>
</evidence>
<evidence type="ECO:0000259" key="10">
    <source>
        <dbReference type="Pfam" id="PF13614"/>
    </source>
</evidence>
<keyword evidence="7" id="KW-0829">Tyrosine-protein kinase</keyword>
<dbReference type="InterPro" id="IPR027417">
    <property type="entry name" value="P-loop_NTPase"/>
</dbReference>
<dbReference type="InterPro" id="IPR005702">
    <property type="entry name" value="Wzc-like_C"/>
</dbReference>
<dbReference type="Proteomes" id="UP000193200">
    <property type="component" value="Unassembled WGS sequence"/>
</dbReference>
<evidence type="ECO:0000256" key="1">
    <source>
        <dbReference type="ARBA" id="ARBA00007316"/>
    </source>
</evidence>
<reference evidence="11 12" key="1">
    <citation type="submission" date="2017-03" db="EMBL/GenBank/DDBJ databases">
        <authorList>
            <person name="Afonso C.L."/>
            <person name="Miller P.J."/>
            <person name="Scott M.A."/>
            <person name="Spackman E."/>
            <person name="Goraichik I."/>
            <person name="Dimitrov K.M."/>
            <person name="Suarez D.L."/>
            <person name="Swayne D.E."/>
        </authorList>
    </citation>
    <scope>NUCLEOTIDE SEQUENCE [LARGE SCALE GENOMIC DNA]</scope>
    <source>
        <strain evidence="11 12">CECT 7691</strain>
    </source>
</reference>